<feature type="repeat" description="ANK" evidence="3">
    <location>
        <begin position="152"/>
        <end position="184"/>
    </location>
</feature>
<dbReference type="AlphaFoldDB" id="A0AAJ7LQN6"/>
<evidence type="ECO:0000256" key="2">
    <source>
        <dbReference type="ARBA" id="ARBA00023043"/>
    </source>
</evidence>
<dbReference type="KEGG" id="lcf:108880770"/>
<dbReference type="Pfam" id="PF00023">
    <property type="entry name" value="Ank"/>
    <property type="match status" value="2"/>
</dbReference>
<accession>A0AAJ7LQN6</accession>
<dbReference type="SMART" id="SM00248">
    <property type="entry name" value="ANK"/>
    <property type="match status" value="6"/>
</dbReference>
<keyword evidence="2 3" id="KW-0040">ANK repeat</keyword>
<organism evidence="4 5">
    <name type="scientific">Lates calcarifer</name>
    <name type="common">Barramundi</name>
    <name type="synonym">Holocentrus calcarifer</name>
    <dbReference type="NCBI Taxonomy" id="8187"/>
    <lineage>
        <taxon>Eukaryota</taxon>
        <taxon>Metazoa</taxon>
        <taxon>Chordata</taxon>
        <taxon>Craniata</taxon>
        <taxon>Vertebrata</taxon>
        <taxon>Euteleostomi</taxon>
        <taxon>Actinopterygii</taxon>
        <taxon>Neopterygii</taxon>
        <taxon>Teleostei</taxon>
        <taxon>Neoteleostei</taxon>
        <taxon>Acanthomorphata</taxon>
        <taxon>Carangaria</taxon>
        <taxon>Carangaria incertae sedis</taxon>
        <taxon>Centropomidae</taxon>
        <taxon>Lates</taxon>
    </lineage>
</organism>
<reference evidence="5" key="1">
    <citation type="submission" date="2025-08" db="UniProtKB">
        <authorList>
            <consortium name="RefSeq"/>
        </authorList>
    </citation>
    <scope>IDENTIFICATION</scope>
    <source>
        <tissue evidence="5">Brain</tissue>
    </source>
</reference>
<dbReference type="InterPro" id="IPR002110">
    <property type="entry name" value="Ankyrin_rpt"/>
</dbReference>
<evidence type="ECO:0000256" key="3">
    <source>
        <dbReference type="PROSITE-ProRule" id="PRU00023"/>
    </source>
</evidence>
<evidence type="ECO:0000313" key="4">
    <source>
        <dbReference type="Proteomes" id="UP000694890"/>
    </source>
</evidence>
<feature type="repeat" description="ANK" evidence="3">
    <location>
        <begin position="262"/>
        <end position="294"/>
    </location>
</feature>
<protein>
    <submittedName>
        <fullName evidence="5">LOW QUALITY PROTEIN: ankyrin repeat domain-containing protein 61</fullName>
    </submittedName>
</protein>
<proteinExistence type="predicted"/>
<dbReference type="PROSITE" id="PS50088">
    <property type="entry name" value="ANK_REPEAT"/>
    <property type="match status" value="5"/>
</dbReference>
<dbReference type="Proteomes" id="UP000694890">
    <property type="component" value="Linkage group LG23"/>
</dbReference>
<dbReference type="PANTHER" id="PTHR24189:SF50">
    <property type="entry name" value="ANKYRIN REPEAT AND SOCS BOX PROTEIN 2"/>
    <property type="match status" value="1"/>
</dbReference>
<dbReference type="RefSeq" id="XP_018527988.1">
    <property type="nucleotide sequence ID" value="XM_018672472.2"/>
</dbReference>
<evidence type="ECO:0000256" key="1">
    <source>
        <dbReference type="ARBA" id="ARBA00022737"/>
    </source>
</evidence>
<dbReference type="PROSITE" id="PS50297">
    <property type="entry name" value="ANK_REP_REGION"/>
    <property type="match status" value="4"/>
</dbReference>
<dbReference type="Gene3D" id="1.25.40.20">
    <property type="entry name" value="Ankyrin repeat-containing domain"/>
    <property type="match status" value="3"/>
</dbReference>
<feature type="repeat" description="ANK" evidence="3">
    <location>
        <begin position="63"/>
        <end position="95"/>
    </location>
</feature>
<keyword evidence="1" id="KW-0677">Repeat</keyword>
<dbReference type="InterPro" id="IPR036770">
    <property type="entry name" value="Ankyrin_rpt-contain_sf"/>
</dbReference>
<dbReference type="InterPro" id="IPR050745">
    <property type="entry name" value="Multifunctional_regulatory"/>
</dbReference>
<sequence>MLEEQQEHDDGSGNINKFPNNEFYSAIMDEDLGRIEDMSKKYGSDFLIAAQNGGLGRVFGKGHTILPLHLAASYKRVNSMRCLLSAGADPELRDKLGRTTLHLVITSWPSILTVRPKPHSKFLPAAIAVHRKAEACLQLLCEHGVNINSEVERETALHLSVCYGALSAVHILANYGANINAVNGNGMTPLHMAAGILCKDITATLIRHGADVNRGVTHTGNTPLHLAAVAMAMKTSKTLEDNISCISGLLEHGAEPNAENKAGFTPLQEACSMGNKELIDLLLRYGANINKLSQAGENCLFLFLNHRPNVRNSSLLVKLLSLTSPLTVYNSDGDLPSTLTLPCFFKQRDQLLKLMQQPRRLQDICKSVIYLKHVRGKKAELKKVLPERLYDFVFNYWENTHNISFGSDDEQDNKHV</sequence>
<name>A0AAJ7LQN6_LATCA</name>
<feature type="repeat" description="ANK" evidence="3">
    <location>
        <begin position="219"/>
        <end position="261"/>
    </location>
</feature>
<gene>
    <name evidence="5" type="primary">LOC108880770</name>
</gene>
<dbReference type="GeneID" id="108880770"/>
<dbReference type="PANTHER" id="PTHR24189">
    <property type="entry name" value="MYOTROPHIN"/>
    <property type="match status" value="1"/>
</dbReference>
<dbReference type="SUPFAM" id="SSF48403">
    <property type="entry name" value="Ankyrin repeat"/>
    <property type="match status" value="1"/>
</dbReference>
<feature type="repeat" description="ANK" evidence="3">
    <location>
        <begin position="185"/>
        <end position="213"/>
    </location>
</feature>
<evidence type="ECO:0000313" key="5">
    <source>
        <dbReference type="RefSeq" id="XP_018527988.1"/>
    </source>
</evidence>
<dbReference type="Pfam" id="PF12796">
    <property type="entry name" value="Ank_2"/>
    <property type="match status" value="2"/>
</dbReference>